<protein>
    <submittedName>
        <fullName evidence="2">Uncharacterized protein</fullName>
    </submittedName>
</protein>
<evidence type="ECO:0000313" key="2">
    <source>
        <dbReference type="EMBL" id="KAH0625290.1"/>
    </source>
</evidence>
<evidence type="ECO:0000256" key="1">
    <source>
        <dbReference type="SAM" id="MobiDB-lite"/>
    </source>
</evidence>
<name>A0ABQ7T6H1_PHRPL</name>
<feature type="region of interest" description="Disordered" evidence="1">
    <location>
        <begin position="50"/>
        <end position="69"/>
    </location>
</feature>
<proteinExistence type="predicted"/>
<dbReference type="Proteomes" id="UP000826234">
    <property type="component" value="Unassembled WGS sequence"/>
</dbReference>
<feature type="compositionally biased region" description="Basic and acidic residues" evidence="1">
    <location>
        <begin position="54"/>
        <end position="69"/>
    </location>
</feature>
<reference evidence="2 3" key="1">
    <citation type="journal article" date="2022" name="Gigascience">
        <title>A chromosome-level genome assembly and annotation of the desert horned lizard, Phrynosoma platyrhinos, provides insight into chromosomal rearrangements among reptiles.</title>
        <authorList>
            <person name="Koochekian N."/>
            <person name="Ascanio A."/>
            <person name="Farleigh K."/>
            <person name="Card D.C."/>
            <person name="Schield D.R."/>
            <person name="Castoe T.A."/>
            <person name="Jezkova T."/>
        </authorList>
    </citation>
    <scope>NUCLEOTIDE SEQUENCE [LARGE SCALE GENOMIC DNA]</scope>
    <source>
        <strain evidence="2">NK-2021</strain>
    </source>
</reference>
<comment type="caution">
    <text evidence="2">The sequence shown here is derived from an EMBL/GenBank/DDBJ whole genome shotgun (WGS) entry which is preliminary data.</text>
</comment>
<accession>A0ABQ7T6H1</accession>
<keyword evidence="3" id="KW-1185">Reference proteome</keyword>
<dbReference type="EMBL" id="JAIPUX010001232">
    <property type="protein sequence ID" value="KAH0625290.1"/>
    <property type="molecule type" value="Genomic_DNA"/>
</dbReference>
<organism evidence="2 3">
    <name type="scientific">Phrynosoma platyrhinos</name>
    <name type="common">Desert horned lizard</name>
    <dbReference type="NCBI Taxonomy" id="52577"/>
    <lineage>
        <taxon>Eukaryota</taxon>
        <taxon>Metazoa</taxon>
        <taxon>Chordata</taxon>
        <taxon>Craniata</taxon>
        <taxon>Vertebrata</taxon>
        <taxon>Euteleostomi</taxon>
        <taxon>Lepidosauria</taxon>
        <taxon>Squamata</taxon>
        <taxon>Bifurcata</taxon>
        <taxon>Unidentata</taxon>
        <taxon>Episquamata</taxon>
        <taxon>Toxicofera</taxon>
        <taxon>Iguania</taxon>
        <taxon>Phrynosomatidae</taxon>
        <taxon>Phrynosomatinae</taxon>
        <taxon>Phrynosoma</taxon>
    </lineage>
</organism>
<evidence type="ECO:0000313" key="3">
    <source>
        <dbReference type="Proteomes" id="UP000826234"/>
    </source>
</evidence>
<sequence>MIAVITDRHHSFTNDEYAMGSVMKERFGGLVFPSHEQEKPRLSFHRLTNKTILRKPDEKKDQEKEGKFSPEEMQWPEVAFVLSILRWAHAETYTSMLSIHQTREMERELLQNLHTYLEEETKRLSDLRR</sequence>
<gene>
    <name evidence="2" type="ORF">JD844_033755</name>
</gene>